<accession>A0A9Q8PFT7</accession>
<feature type="region of interest" description="Disordered" evidence="1">
    <location>
        <begin position="430"/>
        <end position="475"/>
    </location>
</feature>
<dbReference type="Proteomes" id="UP000756132">
    <property type="component" value="Chromosome 9"/>
</dbReference>
<organism evidence="2 3">
    <name type="scientific">Passalora fulva</name>
    <name type="common">Tomato leaf mold</name>
    <name type="synonym">Cladosporium fulvum</name>
    <dbReference type="NCBI Taxonomy" id="5499"/>
    <lineage>
        <taxon>Eukaryota</taxon>
        <taxon>Fungi</taxon>
        <taxon>Dikarya</taxon>
        <taxon>Ascomycota</taxon>
        <taxon>Pezizomycotina</taxon>
        <taxon>Dothideomycetes</taxon>
        <taxon>Dothideomycetidae</taxon>
        <taxon>Mycosphaerellales</taxon>
        <taxon>Mycosphaerellaceae</taxon>
        <taxon>Fulvia</taxon>
    </lineage>
</organism>
<feature type="region of interest" description="Disordered" evidence="1">
    <location>
        <begin position="56"/>
        <end position="196"/>
    </location>
</feature>
<dbReference type="EMBL" id="CP090171">
    <property type="protein sequence ID" value="UJO21617.1"/>
    <property type="molecule type" value="Genomic_DNA"/>
</dbReference>
<proteinExistence type="predicted"/>
<evidence type="ECO:0000313" key="3">
    <source>
        <dbReference type="Proteomes" id="UP000756132"/>
    </source>
</evidence>
<dbReference type="OrthoDB" id="5402147at2759"/>
<evidence type="ECO:0000256" key="1">
    <source>
        <dbReference type="SAM" id="MobiDB-lite"/>
    </source>
</evidence>
<feature type="compositionally biased region" description="Acidic residues" evidence="1">
    <location>
        <begin position="142"/>
        <end position="159"/>
    </location>
</feature>
<feature type="compositionally biased region" description="Polar residues" evidence="1">
    <location>
        <begin position="171"/>
        <end position="182"/>
    </location>
</feature>
<feature type="compositionally biased region" description="Polar residues" evidence="1">
    <location>
        <begin position="100"/>
        <end position="120"/>
    </location>
</feature>
<feature type="region of interest" description="Disordered" evidence="1">
    <location>
        <begin position="267"/>
        <end position="286"/>
    </location>
</feature>
<protein>
    <submittedName>
        <fullName evidence="2">Uncharacterized protein</fullName>
    </submittedName>
</protein>
<feature type="compositionally biased region" description="Polar residues" evidence="1">
    <location>
        <begin position="606"/>
        <end position="619"/>
    </location>
</feature>
<sequence length="659" mass="73715">MVCIVRWRRCCTATGLYTTTDTRTTLLRPCADEQSTCDCSKHLSVLIAASASATMAFQQPQQRPQPSRHISIPQQQSEAAPLSPARKRTVEESPEWILFTPQNDGRSVSCTSQTPRTATHLSDFGSLETHIKSQPRGRSHDDEDGGSEEDDEAELDSLDDGLHAFHHPSWSAGSQPLDQSGGTVLPTHDGFGGFPGSSAALQEQLWQFERYNPARKNKHVRQRSSVQRRLGVLEEEEHLSPEDERTARIEKWRLDQSRAVLEEIERETRRRRRRMSRMSSTVGSDVRRQSIHDALASKVLTRQDSVIHEATEPAENETSKPSDSFWRRITRKVIQDLIGLDETTLSVIFGEQLVEDSSPTPTQPSPIAAAVQRESRVAFHDSKPTWELKLLDRIARELGILVHQLSDFDGTAFKTYKNAQQQNIEYAGLPRDFPRQPSLRQRRRAEKARAGEASSEAVFTPTVPQSPLPQTEETDTSLWGIEEEPEEAADDETVALQQEREYWEKDIDVKMIFQYLKDRFAKQSEDAPVAPAELSGPLPASWATNVGASASALSTSPEGLRRAEIIKRQHPLVSRAAERAAQRAEATAAQNRRRESLLRRHQMQTLMQKRSSSCASQSTKRSRHSRSGSSRHYWDLGGSVGSHGSGPAMSSALGGWGEV</sequence>
<dbReference type="GeneID" id="71989646"/>
<feature type="region of interest" description="Disordered" evidence="1">
    <location>
        <begin position="606"/>
        <end position="659"/>
    </location>
</feature>
<reference evidence="2" key="2">
    <citation type="journal article" date="2022" name="Microb. Genom.">
        <title>A chromosome-scale genome assembly of the tomato pathogen Cladosporium fulvum reveals a compartmentalized genome architecture and the presence of a dispensable chromosome.</title>
        <authorList>
            <person name="Zaccaron A.Z."/>
            <person name="Chen L.H."/>
            <person name="Samaras A."/>
            <person name="Stergiopoulos I."/>
        </authorList>
    </citation>
    <scope>NUCLEOTIDE SEQUENCE</scope>
    <source>
        <strain evidence="2">Race5_Kim</strain>
    </source>
</reference>
<dbReference type="KEGG" id="ffu:CLAFUR5_09768"/>
<dbReference type="AlphaFoldDB" id="A0A9Q8PFT7"/>
<gene>
    <name evidence="2" type="ORF">CLAFUR5_09768</name>
</gene>
<feature type="compositionally biased region" description="Polar residues" evidence="1">
    <location>
        <begin position="462"/>
        <end position="471"/>
    </location>
</feature>
<reference evidence="2" key="1">
    <citation type="submission" date="2021-12" db="EMBL/GenBank/DDBJ databases">
        <authorList>
            <person name="Zaccaron A."/>
            <person name="Stergiopoulos I."/>
        </authorList>
    </citation>
    <scope>NUCLEOTIDE SEQUENCE</scope>
    <source>
        <strain evidence="2">Race5_Kim</strain>
    </source>
</reference>
<keyword evidence="3" id="KW-1185">Reference proteome</keyword>
<dbReference type="RefSeq" id="XP_047765983.1">
    <property type="nucleotide sequence ID" value="XM_047908916.1"/>
</dbReference>
<evidence type="ECO:0000313" key="2">
    <source>
        <dbReference type="EMBL" id="UJO21617.1"/>
    </source>
</evidence>
<name>A0A9Q8PFT7_PASFU</name>